<organism evidence="2 3">
    <name type="scientific">Marinobacter xiaoshiensis</name>
    <dbReference type="NCBI Taxonomy" id="3073652"/>
    <lineage>
        <taxon>Bacteria</taxon>
        <taxon>Pseudomonadati</taxon>
        <taxon>Pseudomonadota</taxon>
        <taxon>Gammaproteobacteria</taxon>
        <taxon>Pseudomonadales</taxon>
        <taxon>Marinobacteraceae</taxon>
        <taxon>Marinobacter</taxon>
    </lineage>
</organism>
<accession>A0ABU2HK35</accession>
<gene>
    <name evidence="2" type="ORF">RKA07_15130</name>
</gene>
<feature type="transmembrane region" description="Helical" evidence="1">
    <location>
        <begin position="104"/>
        <end position="126"/>
    </location>
</feature>
<evidence type="ECO:0000313" key="3">
    <source>
        <dbReference type="Proteomes" id="UP001267407"/>
    </source>
</evidence>
<feature type="transmembrane region" description="Helical" evidence="1">
    <location>
        <begin position="6"/>
        <end position="32"/>
    </location>
</feature>
<dbReference type="RefSeq" id="WP_310966692.1">
    <property type="nucleotide sequence ID" value="NZ_JAVMBO010000017.1"/>
</dbReference>
<comment type="caution">
    <text evidence="2">The sequence shown here is derived from an EMBL/GenBank/DDBJ whole genome shotgun (WGS) entry which is preliminary data.</text>
</comment>
<reference evidence="2" key="1">
    <citation type="submission" date="2023-09" db="EMBL/GenBank/DDBJ databases">
        <title>Marinobacter sediminicola sp. nov. and Marinobacter maritimum sp. nov., isolated from marine sediment.</title>
        <authorList>
            <person name="An J."/>
        </authorList>
    </citation>
    <scope>NUCLEOTIDE SEQUENCE</scope>
    <source>
        <strain evidence="2">F60267</strain>
    </source>
</reference>
<dbReference type="Proteomes" id="UP001267407">
    <property type="component" value="Unassembled WGS sequence"/>
</dbReference>
<dbReference type="EMBL" id="JAVMBO010000017">
    <property type="protein sequence ID" value="MDS1311433.1"/>
    <property type="molecule type" value="Genomic_DNA"/>
</dbReference>
<keyword evidence="1" id="KW-0472">Membrane</keyword>
<sequence>MTDESIVIAAYIGFASLFLGLIPLPIIVTIGFRYAALIEDRVATDSGGIEAARMFWQGRMIGRFFRSSNVFAYLVLRSFPGSFFKQRASLLGDPNVPLPRLWQAWVLIPVLFLYLMVGSVLIASAITKML</sequence>
<protein>
    <submittedName>
        <fullName evidence="2">Uncharacterized protein</fullName>
    </submittedName>
</protein>
<name>A0ABU2HK35_9GAMM</name>
<keyword evidence="1" id="KW-0812">Transmembrane</keyword>
<feature type="transmembrane region" description="Helical" evidence="1">
    <location>
        <begin position="64"/>
        <end position="84"/>
    </location>
</feature>
<keyword evidence="1" id="KW-1133">Transmembrane helix</keyword>
<evidence type="ECO:0000313" key="2">
    <source>
        <dbReference type="EMBL" id="MDS1311433.1"/>
    </source>
</evidence>
<evidence type="ECO:0000256" key="1">
    <source>
        <dbReference type="SAM" id="Phobius"/>
    </source>
</evidence>
<proteinExistence type="predicted"/>
<keyword evidence="3" id="KW-1185">Reference proteome</keyword>